<feature type="region of interest" description="Disordered" evidence="7">
    <location>
        <begin position="300"/>
        <end position="389"/>
    </location>
</feature>
<evidence type="ECO:0000256" key="2">
    <source>
        <dbReference type="ARBA" id="ARBA00012438"/>
    </source>
</evidence>
<dbReference type="InterPro" id="IPR003594">
    <property type="entry name" value="HATPase_dom"/>
</dbReference>
<reference evidence="11" key="1">
    <citation type="submission" date="2021-01" db="EMBL/GenBank/DDBJ databases">
        <authorList>
            <consortium name="Aspergillus puulaauensis MK2 genome sequencing consortium"/>
            <person name="Kazuki M."/>
            <person name="Futagami T."/>
        </authorList>
    </citation>
    <scope>NUCLEOTIDE SEQUENCE</scope>
    <source>
        <strain evidence="11">MK2</strain>
    </source>
</reference>
<dbReference type="PANTHER" id="PTHR43047">
    <property type="entry name" value="TWO-COMPONENT HISTIDINE PROTEIN KINASE"/>
    <property type="match status" value="1"/>
</dbReference>
<keyword evidence="12" id="KW-1185">Reference proteome</keyword>
<dbReference type="SMART" id="SM00387">
    <property type="entry name" value="HATPase_c"/>
    <property type="match status" value="1"/>
</dbReference>
<dbReference type="InterPro" id="IPR011006">
    <property type="entry name" value="CheY-like_superfamily"/>
</dbReference>
<dbReference type="Pfam" id="PF00072">
    <property type="entry name" value="Response_reg"/>
    <property type="match status" value="1"/>
</dbReference>
<dbReference type="SMART" id="SM00448">
    <property type="entry name" value="REC"/>
    <property type="match status" value="1"/>
</dbReference>
<keyword evidence="4" id="KW-0808">Transferase</keyword>
<feature type="modified residue" description="4-aspartylphosphate" evidence="6">
    <location>
        <position position="1246"/>
    </location>
</feature>
<dbReference type="Gene3D" id="1.10.287.130">
    <property type="match status" value="1"/>
</dbReference>
<evidence type="ECO:0000259" key="10">
    <source>
        <dbReference type="PROSITE" id="PS50110"/>
    </source>
</evidence>
<dbReference type="InterPro" id="IPR004358">
    <property type="entry name" value="Sig_transdc_His_kin-like_C"/>
</dbReference>
<dbReference type="PANTHER" id="PTHR43047:SF72">
    <property type="entry name" value="OSMOSENSING HISTIDINE PROTEIN KINASE SLN1"/>
    <property type="match status" value="1"/>
</dbReference>
<comment type="catalytic activity">
    <reaction evidence="1">
        <text>ATP + protein L-histidine = ADP + protein N-phospho-L-histidine.</text>
        <dbReference type="EC" id="2.7.13.3"/>
    </reaction>
</comment>
<organism evidence="11 12">
    <name type="scientific">Aspergillus puulaauensis</name>
    <dbReference type="NCBI Taxonomy" id="1220207"/>
    <lineage>
        <taxon>Eukaryota</taxon>
        <taxon>Fungi</taxon>
        <taxon>Dikarya</taxon>
        <taxon>Ascomycota</taxon>
        <taxon>Pezizomycotina</taxon>
        <taxon>Eurotiomycetes</taxon>
        <taxon>Eurotiomycetidae</taxon>
        <taxon>Eurotiales</taxon>
        <taxon>Aspergillaceae</taxon>
        <taxon>Aspergillus</taxon>
    </lineage>
</organism>
<proteinExistence type="predicted"/>
<feature type="compositionally biased region" description="Polar residues" evidence="7">
    <location>
        <begin position="300"/>
        <end position="323"/>
    </location>
</feature>
<feature type="compositionally biased region" description="Low complexity" evidence="7">
    <location>
        <begin position="539"/>
        <end position="558"/>
    </location>
</feature>
<dbReference type="Gene3D" id="3.30.565.10">
    <property type="entry name" value="Histidine kinase-like ATPase, C-terminal domain"/>
    <property type="match status" value="1"/>
</dbReference>
<feature type="region of interest" description="Disordered" evidence="7">
    <location>
        <begin position="539"/>
        <end position="574"/>
    </location>
</feature>
<evidence type="ECO:0000256" key="3">
    <source>
        <dbReference type="ARBA" id="ARBA00022553"/>
    </source>
</evidence>
<dbReference type="SUPFAM" id="SSF55781">
    <property type="entry name" value="GAF domain-like"/>
    <property type="match status" value="1"/>
</dbReference>
<dbReference type="GO" id="GO:0005886">
    <property type="term" value="C:plasma membrane"/>
    <property type="evidence" value="ECO:0007669"/>
    <property type="project" value="TreeGrafter"/>
</dbReference>
<dbReference type="OrthoDB" id="303614at2759"/>
<name>A0A7R8ATG4_9EURO</name>
<accession>A0A7R8ATG4</accession>
<dbReference type="CDD" id="cd17546">
    <property type="entry name" value="REC_hyHK_CKI1_RcsC-like"/>
    <property type="match status" value="1"/>
</dbReference>
<protein>
    <recommendedName>
        <fullName evidence="2">histidine kinase</fullName>
        <ecNumber evidence="2">2.7.13.3</ecNumber>
    </recommendedName>
</protein>
<evidence type="ECO:0000256" key="8">
    <source>
        <dbReference type="SAM" id="SignalP"/>
    </source>
</evidence>
<dbReference type="SMART" id="SM00388">
    <property type="entry name" value="HisKA"/>
    <property type="match status" value="1"/>
</dbReference>
<keyword evidence="5" id="KW-0418">Kinase</keyword>
<feature type="region of interest" description="Disordered" evidence="7">
    <location>
        <begin position="714"/>
        <end position="733"/>
    </location>
</feature>
<dbReference type="SUPFAM" id="SSF47384">
    <property type="entry name" value="Homodimeric domain of signal transducing histidine kinase"/>
    <property type="match status" value="1"/>
</dbReference>
<dbReference type="EMBL" id="AP024450">
    <property type="protein sequence ID" value="BCS30177.1"/>
    <property type="molecule type" value="Genomic_DNA"/>
</dbReference>
<gene>
    <name evidence="11" type="ORF">APUU_80480S</name>
</gene>
<feature type="region of interest" description="Disordered" evidence="7">
    <location>
        <begin position="1142"/>
        <end position="1185"/>
    </location>
</feature>
<evidence type="ECO:0000256" key="1">
    <source>
        <dbReference type="ARBA" id="ARBA00000085"/>
    </source>
</evidence>
<dbReference type="Pfam" id="PF00512">
    <property type="entry name" value="HisKA"/>
    <property type="match status" value="1"/>
</dbReference>
<dbReference type="Gene3D" id="3.40.50.2300">
    <property type="match status" value="1"/>
</dbReference>
<dbReference type="InterPro" id="IPR001789">
    <property type="entry name" value="Sig_transdc_resp-reg_receiver"/>
</dbReference>
<feature type="chain" id="PRO_5031560189" description="histidine kinase" evidence="8">
    <location>
        <begin position="21"/>
        <end position="1327"/>
    </location>
</feature>
<dbReference type="CDD" id="cd00082">
    <property type="entry name" value="HisKA"/>
    <property type="match status" value="1"/>
</dbReference>
<dbReference type="InterPro" id="IPR036890">
    <property type="entry name" value="HATPase_C_sf"/>
</dbReference>
<dbReference type="SUPFAM" id="SSF52172">
    <property type="entry name" value="CheY-like"/>
    <property type="match status" value="1"/>
</dbReference>
<dbReference type="KEGG" id="apuu:APUU_80480S"/>
<feature type="domain" description="Histidine kinase" evidence="9">
    <location>
        <begin position="651"/>
        <end position="935"/>
    </location>
</feature>
<keyword evidence="8" id="KW-0732">Signal</keyword>
<feature type="compositionally biased region" description="Low complexity" evidence="7">
    <location>
        <begin position="447"/>
        <end position="469"/>
    </location>
</feature>
<dbReference type="FunFam" id="1.10.287.130:FF:000023">
    <property type="entry name" value="Sensor histidine kinase/response regulator, putative"/>
    <property type="match status" value="1"/>
</dbReference>
<dbReference type="InterPro" id="IPR005467">
    <property type="entry name" value="His_kinase_dom"/>
</dbReference>
<keyword evidence="3 6" id="KW-0597">Phosphoprotein</keyword>
<dbReference type="Pfam" id="PF02518">
    <property type="entry name" value="HATPase_c"/>
    <property type="match status" value="1"/>
</dbReference>
<evidence type="ECO:0000256" key="7">
    <source>
        <dbReference type="SAM" id="MobiDB-lite"/>
    </source>
</evidence>
<sequence length="1327" mass="145636">MKMISYVLYLLFKYTAPTHAAGTAPNIPFLLDGFVGVCSVSQALTMTFDKPAQQQKRPNLNLATEREFYRYLPRDHAAYQFAPGDEAAQRNFVAIPSTDHVLTSFAQLGAVKLRAERALISLFGPTHQYILAEATDAGAAAAGCGGQSDLRLGCCIMSRENGVCMDIANLPLANPSENENPAIVAGGSALVMTGLHNTEEEGGKYSLVNGLLKADLCAGVPIIGPRGNTIGSYCIFDTTPREPVDEGDILFMKHMAVTVMEYLDTLQLRYQNAQARKMIFGLGSFVEGRTTLRDSWVESNQQDAVTVKSGTTVEGQLNKQQQDLQERSFQLPLRPRPPDEYARHPFEAAEKASADSDSDTKSPDGRQNDKKETGKEDKQKARNILSRDEVQDDNPRLAFEKVFARAANLIRESIEVEGVVFVDARIESFGGLVGYEHRGGRAPRPGGETASSEDSTDSASTGSISSVSGFPAANPQEDLTTCRILGSSASHSSSINTDAKSDVKPGDQYAVRESILKAILNRYPHGKIFNYNQHGSLSDDSGSGGVSASSSSTSASGSKYKRRQRQNHRQDANDLNRVLGGARSIIFLPLWDSHKARWLAGLLAWTNTPERVFSTENELAYLHAFGNSIMAEVHRLDVEMAERAKKNLATSISHELRSPLHGILGTSDILSDTAMNALQQGMVHTIESCGRTLLDTINHLLDFTYIDKFSKEHKPKHKHARNPKPSASGPEQAAFDRNMLGSSKSVYEDIQLDVILEEVVESVFAGHSFYHQHRLPDRPSSSGEDSTIVLPSKQTAIIFDIQEAAEWTFSTQAGCWRRILMNVFSNALKYTPEGYIYMALKVESPRRGSEDSIGYDQNTQYNVTLTVKDTGQGIGTEFLRSDLFTPFSQEDTLSPGSGLGLSIVRKALAFLNGSIDVTSEKDKGTEVTIQVPLTLAGVPEGSDRSSATANNLVRTQARGKTIGLIGFGLEPGSERDAILCDSLKRLCQDWFHLNVRMVSPQIETPPCDFYLMVHTDLDALDIQGNQHLLNLDPPDKISPLIVICQSPEAAHHMFARTTSTNRRRDSIIEFISQPCGPRKLAKTLQLCMQRLEGLETGSFKPEETRWVEMPESSLLNLDIGPRDAPGDRMKISKRHTLQHVGNQDSYTSGETRPGIVRWDTSSSTRADTPGSETGPVPEEVYGVDGGEGIGRDRLSVLLVEDNPVNLQILIAYVGKEGWTTETATNGLEAVEKYEANPGKFAMILIDISMPVMNGFEASRRIRQFEREYYDANPSARPSWHPTIITALTGLDSADAQQEAFASGIDIFLTKPISRKRIRSLLARCGVT</sequence>
<evidence type="ECO:0000256" key="5">
    <source>
        <dbReference type="ARBA" id="ARBA00022777"/>
    </source>
</evidence>
<feature type="signal peptide" evidence="8">
    <location>
        <begin position="1"/>
        <end position="20"/>
    </location>
</feature>
<evidence type="ECO:0000259" key="9">
    <source>
        <dbReference type="PROSITE" id="PS50109"/>
    </source>
</evidence>
<feature type="domain" description="Response regulatory" evidence="10">
    <location>
        <begin position="1195"/>
        <end position="1325"/>
    </location>
</feature>
<evidence type="ECO:0000256" key="6">
    <source>
        <dbReference type="PROSITE-ProRule" id="PRU00169"/>
    </source>
</evidence>
<dbReference type="SUPFAM" id="SSF55874">
    <property type="entry name" value="ATPase domain of HSP90 chaperone/DNA topoisomerase II/histidine kinase"/>
    <property type="match status" value="1"/>
</dbReference>
<dbReference type="RefSeq" id="XP_041562363.1">
    <property type="nucleotide sequence ID" value="XM_041696764.1"/>
</dbReference>
<dbReference type="PROSITE" id="PS50109">
    <property type="entry name" value="HIS_KIN"/>
    <property type="match status" value="1"/>
</dbReference>
<dbReference type="EC" id="2.7.13.3" evidence="2"/>
<dbReference type="GO" id="GO:0000155">
    <property type="term" value="F:phosphorelay sensor kinase activity"/>
    <property type="evidence" value="ECO:0007669"/>
    <property type="project" value="InterPro"/>
</dbReference>
<evidence type="ECO:0000313" key="11">
    <source>
        <dbReference type="EMBL" id="BCS30177.1"/>
    </source>
</evidence>
<dbReference type="PRINTS" id="PR00344">
    <property type="entry name" value="BCTRLSENSOR"/>
</dbReference>
<feature type="compositionally biased region" description="Basic and acidic residues" evidence="7">
    <location>
        <begin position="336"/>
        <end position="389"/>
    </location>
</feature>
<dbReference type="InterPro" id="IPR003661">
    <property type="entry name" value="HisK_dim/P_dom"/>
</dbReference>
<dbReference type="InterPro" id="IPR036097">
    <property type="entry name" value="HisK_dim/P_sf"/>
</dbReference>
<dbReference type="GeneID" id="64980174"/>
<dbReference type="Proteomes" id="UP000654913">
    <property type="component" value="Chromosome 8"/>
</dbReference>
<feature type="region of interest" description="Disordered" evidence="7">
    <location>
        <begin position="435"/>
        <end position="472"/>
    </location>
</feature>
<evidence type="ECO:0000313" key="12">
    <source>
        <dbReference type="Proteomes" id="UP000654913"/>
    </source>
</evidence>
<reference evidence="11" key="2">
    <citation type="submission" date="2021-02" db="EMBL/GenBank/DDBJ databases">
        <title>Aspergillus puulaauensis MK2 genome sequence.</title>
        <authorList>
            <person name="Futagami T."/>
            <person name="Mori K."/>
            <person name="Kadooka C."/>
            <person name="Tanaka T."/>
        </authorList>
    </citation>
    <scope>NUCLEOTIDE SEQUENCE</scope>
    <source>
        <strain evidence="11">MK2</strain>
    </source>
</reference>
<evidence type="ECO:0000256" key="4">
    <source>
        <dbReference type="ARBA" id="ARBA00022679"/>
    </source>
</evidence>
<dbReference type="PROSITE" id="PS50110">
    <property type="entry name" value="RESPONSE_REGULATORY"/>
    <property type="match status" value="1"/>
</dbReference>
<dbReference type="GO" id="GO:0009927">
    <property type="term" value="F:histidine phosphotransfer kinase activity"/>
    <property type="evidence" value="ECO:0007669"/>
    <property type="project" value="TreeGrafter"/>
</dbReference>